<accession>A0ABW4ZL12</accession>
<keyword evidence="2" id="KW-1185">Reference proteome</keyword>
<dbReference type="RefSeq" id="WP_255902932.1">
    <property type="nucleotide sequence ID" value="NZ_JAFMZO010000003.1"/>
</dbReference>
<dbReference type="Proteomes" id="UP001597387">
    <property type="component" value="Unassembled WGS sequence"/>
</dbReference>
<comment type="caution">
    <text evidence="1">The sequence shown here is derived from an EMBL/GenBank/DDBJ whole genome shotgun (WGS) entry which is preliminary data.</text>
</comment>
<dbReference type="InterPro" id="IPR041492">
    <property type="entry name" value="HAD_2"/>
</dbReference>
<evidence type="ECO:0000313" key="1">
    <source>
        <dbReference type="EMBL" id="MFD2162778.1"/>
    </source>
</evidence>
<proteinExistence type="predicted"/>
<dbReference type="SUPFAM" id="SSF56784">
    <property type="entry name" value="HAD-like"/>
    <property type="match status" value="1"/>
</dbReference>
<protein>
    <submittedName>
        <fullName evidence="1">HAD hydrolase-like protein</fullName>
    </submittedName>
</protein>
<gene>
    <name evidence="1" type="ORF">ACFSJU_10275</name>
</gene>
<organism evidence="1 2">
    <name type="scientific">Paradesertivirga mongoliensis</name>
    <dbReference type="NCBI Taxonomy" id="2100740"/>
    <lineage>
        <taxon>Bacteria</taxon>
        <taxon>Pseudomonadati</taxon>
        <taxon>Bacteroidota</taxon>
        <taxon>Sphingobacteriia</taxon>
        <taxon>Sphingobacteriales</taxon>
        <taxon>Sphingobacteriaceae</taxon>
        <taxon>Paradesertivirga</taxon>
    </lineage>
</organism>
<dbReference type="Gene3D" id="3.40.50.1000">
    <property type="entry name" value="HAD superfamily/HAD-like"/>
    <property type="match status" value="1"/>
</dbReference>
<dbReference type="InterPro" id="IPR036412">
    <property type="entry name" value="HAD-like_sf"/>
</dbReference>
<sequence length="205" mass="23938">MTYAELPAEKKAFIFELDDVLYPKKDYDLQVYYLFATFLEYQEAFPPANDLVAFMKKVYENHGPDRIFDKAREVYAFDEKYRENFQRLHSEAKLPLKLLLYKDVLSLLQDIVVDRKQIFIVTGGNPLQQLNKIKHTEWHGLEQFLKVYFADEIGPKPNPEVLQHLMQENDLQPHDLLIVGSSSTDEIFASTVGIDYLAVAEFIQQ</sequence>
<name>A0ABW4ZL12_9SPHI</name>
<evidence type="ECO:0000313" key="2">
    <source>
        <dbReference type="Proteomes" id="UP001597387"/>
    </source>
</evidence>
<dbReference type="EMBL" id="JBHUHZ010000001">
    <property type="protein sequence ID" value="MFD2162778.1"/>
    <property type="molecule type" value="Genomic_DNA"/>
</dbReference>
<dbReference type="Pfam" id="PF13419">
    <property type="entry name" value="HAD_2"/>
    <property type="match status" value="1"/>
</dbReference>
<dbReference type="Gene3D" id="1.10.150.520">
    <property type="match status" value="1"/>
</dbReference>
<reference evidence="2" key="1">
    <citation type="journal article" date="2019" name="Int. J. Syst. Evol. Microbiol.">
        <title>The Global Catalogue of Microorganisms (GCM) 10K type strain sequencing project: providing services to taxonomists for standard genome sequencing and annotation.</title>
        <authorList>
            <consortium name="The Broad Institute Genomics Platform"/>
            <consortium name="The Broad Institute Genome Sequencing Center for Infectious Disease"/>
            <person name="Wu L."/>
            <person name="Ma J."/>
        </authorList>
    </citation>
    <scope>NUCLEOTIDE SEQUENCE [LARGE SCALE GENOMIC DNA]</scope>
    <source>
        <strain evidence="2">KCTC 42217</strain>
    </source>
</reference>
<dbReference type="InterPro" id="IPR023214">
    <property type="entry name" value="HAD_sf"/>
</dbReference>